<protein>
    <submittedName>
        <fullName evidence="1">Uncharacterized protein</fullName>
    </submittedName>
</protein>
<name>A0A7G1ISR5_STRMT</name>
<evidence type="ECO:0000313" key="1">
    <source>
        <dbReference type="EMBL" id="BCJ10474.1"/>
    </source>
</evidence>
<proteinExistence type="predicted"/>
<dbReference type="Proteomes" id="UP000516106">
    <property type="component" value="Chromosome"/>
</dbReference>
<reference evidence="2" key="1">
    <citation type="submission" date="2020-08" db="EMBL/GenBank/DDBJ databases">
        <title>Complete genome sequence of Streptococcus mitis strain Nm-65.</title>
        <authorList>
            <person name="Tabata A."/>
            <person name="Ohkuni H."/>
            <person name="Nagamune H."/>
        </authorList>
    </citation>
    <scope>NUCLEOTIDE SEQUENCE [LARGE SCALE GENOMIC DNA]</scope>
    <source>
        <strain evidence="2">Nm-65</strain>
    </source>
</reference>
<accession>A0A7G1ISR5</accession>
<evidence type="ECO:0000313" key="2">
    <source>
        <dbReference type="Proteomes" id="UP000516106"/>
    </source>
</evidence>
<organism evidence="1 2">
    <name type="scientific">Streptococcus mitis</name>
    <dbReference type="NCBI Taxonomy" id="28037"/>
    <lineage>
        <taxon>Bacteria</taxon>
        <taxon>Bacillati</taxon>
        <taxon>Bacillota</taxon>
        <taxon>Bacilli</taxon>
        <taxon>Lactobacillales</taxon>
        <taxon>Streptococcaceae</taxon>
        <taxon>Streptococcus</taxon>
        <taxon>Streptococcus mitis group</taxon>
    </lineage>
</organism>
<gene>
    <name evidence="1" type="ORF">SMNM65_09060</name>
</gene>
<dbReference type="AlphaFoldDB" id="A0A7G1ISR5"/>
<dbReference type="EMBL" id="AP023349">
    <property type="protein sequence ID" value="BCJ10474.1"/>
    <property type="molecule type" value="Genomic_DNA"/>
</dbReference>
<sequence length="61" mass="6922">MIFHTLEVGLFSKLFSEIWASSDLPAYLGLCRQAYPEIACAYRLKELILSRPSSLEILCDV</sequence>